<name>A0A848HAZ1_9BURK</name>
<dbReference type="AlphaFoldDB" id="A0A848HAZ1"/>
<keyword evidence="5" id="KW-0812">Transmembrane</keyword>
<dbReference type="RefSeq" id="WP_169419721.1">
    <property type="nucleotide sequence ID" value="NZ_JABBFX010000001.1"/>
</dbReference>
<dbReference type="PROSITE" id="PS50885">
    <property type="entry name" value="HAMP"/>
    <property type="match status" value="1"/>
</dbReference>
<comment type="subcellular location">
    <subcellularLocation>
        <location evidence="1">Membrane</location>
    </subcellularLocation>
</comment>
<organism evidence="8 9">
    <name type="scientific">Ramlibacter agri</name>
    <dbReference type="NCBI Taxonomy" id="2728837"/>
    <lineage>
        <taxon>Bacteria</taxon>
        <taxon>Pseudomonadati</taxon>
        <taxon>Pseudomonadota</taxon>
        <taxon>Betaproteobacteria</taxon>
        <taxon>Burkholderiales</taxon>
        <taxon>Comamonadaceae</taxon>
        <taxon>Ramlibacter</taxon>
    </lineage>
</organism>
<dbReference type="GO" id="GO:0005886">
    <property type="term" value="C:plasma membrane"/>
    <property type="evidence" value="ECO:0007669"/>
    <property type="project" value="TreeGrafter"/>
</dbReference>
<keyword evidence="5" id="KW-1133">Transmembrane helix</keyword>
<keyword evidence="4" id="KW-0807">Transducer</keyword>
<proteinExistence type="inferred from homology"/>
<dbReference type="PANTHER" id="PTHR43531:SF14">
    <property type="entry name" value="METHYL-ACCEPTING CHEMOTAXIS PROTEIN I-RELATED"/>
    <property type="match status" value="1"/>
</dbReference>
<feature type="transmembrane region" description="Helical" evidence="5">
    <location>
        <begin position="190"/>
        <end position="209"/>
    </location>
</feature>
<keyword evidence="9" id="KW-1185">Reference proteome</keyword>
<keyword evidence="5" id="KW-0472">Membrane</keyword>
<evidence type="ECO:0000256" key="4">
    <source>
        <dbReference type="PROSITE-ProRule" id="PRU00284"/>
    </source>
</evidence>
<dbReference type="SUPFAM" id="SSF58104">
    <property type="entry name" value="Methyl-accepting chemotaxis protein (MCP) signaling domain"/>
    <property type="match status" value="1"/>
</dbReference>
<dbReference type="Proteomes" id="UP000541185">
    <property type="component" value="Unassembled WGS sequence"/>
</dbReference>
<feature type="domain" description="Methyl-accepting transducer" evidence="6">
    <location>
        <begin position="268"/>
        <end position="497"/>
    </location>
</feature>
<dbReference type="GO" id="GO:0004888">
    <property type="term" value="F:transmembrane signaling receptor activity"/>
    <property type="evidence" value="ECO:0007669"/>
    <property type="project" value="InterPro"/>
</dbReference>
<dbReference type="InterPro" id="IPR004090">
    <property type="entry name" value="Chemotax_Me-accpt_rcpt"/>
</dbReference>
<dbReference type="InterPro" id="IPR003660">
    <property type="entry name" value="HAMP_dom"/>
</dbReference>
<evidence type="ECO:0000256" key="5">
    <source>
        <dbReference type="SAM" id="Phobius"/>
    </source>
</evidence>
<accession>A0A848HAZ1</accession>
<dbReference type="CDD" id="cd11386">
    <property type="entry name" value="MCP_signal"/>
    <property type="match status" value="1"/>
</dbReference>
<evidence type="ECO:0000259" key="6">
    <source>
        <dbReference type="PROSITE" id="PS50111"/>
    </source>
</evidence>
<evidence type="ECO:0000313" key="9">
    <source>
        <dbReference type="Proteomes" id="UP000541185"/>
    </source>
</evidence>
<dbReference type="Pfam" id="PF00015">
    <property type="entry name" value="MCPsignal"/>
    <property type="match status" value="1"/>
</dbReference>
<keyword evidence="2" id="KW-0488">Methylation</keyword>
<dbReference type="InterPro" id="IPR051310">
    <property type="entry name" value="MCP_chemotaxis"/>
</dbReference>
<evidence type="ECO:0000256" key="3">
    <source>
        <dbReference type="ARBA" id="ARBA00029447"/>
    </source>
</evidence>
<reference evidence="8 9" key="1">
    <citation type="submission" date="2020-04" db="EMBL/GenBank/DDBJ databases">
        <title>Ramlibacter sp. G-1-2-2 isolated from soil.</title>
        <authorList>
            <person name="Dahal R.H."/>
        </authorList>
    </citation>
    <scope>NUCLEOTIDE SEQUENCE [LARGE SCALE GENOMIC DNA]</scope>
    <source>
        <strain evidence="8 9">G-1-2-2</strain>
    </source>
</reference>
<dbReference type="PRINTS" id="PR00260">
    <property type="entry name" value="CHEMTRNSDUCR"/>
</dbReference>
<evidence type="ECO:0000256" key="1">
    <source>
        <dbReference type="ARBA" id="ARBA00004370"/>
    </source>
</evidence>
<dbReference type="Gene3D" id="1.10.287.950">
    <property type="entry name" value="Methyl-accepting chemotaxis protein"/>
    <property type="match status" value="1"/>
</dbReference>
<dbReference type="InterPro" id="IPR004089">
    <property type="entry name" value="MCPsignal_dom"/>
</dbReference>
<dbReference type="EMBL" id="JABBFX010000001">
    <property type="protein sequence ID" value="NML45643.1"/>
    <property type="molecule type" value="Genomic_DNA"/>
</dbReference>
<dbReference type="SMART" id="SM00304">
    <property type="entry name" value="HAMP"/>
    <property type="match status" value="1"/>
</dbReference>
<gene>
    <name evidence="8" type="ORF">HHL11_17970</name>
</gene>
<evidence type="ECO:0000256" key="2">
    <source>
        <dbReference type="ARBA" id="ARBA00022481"/>
    </source>
</evidence>
<comment type="similarity">
    <text evidence="3">Belongs to the methyl-accepting chemotaxis (MCP) protein family.</text>
</comment>
<comment type="caution">
    <text evidence="8">The sequence shown here is derived from an EMBL/GenBank/DDBJ whole genome shotgun (WGS) entry which is preliminary data.</text>
</comment>
<sequence>MQFQWTIARKLTGLSLLAVAFMLGVGLAGLYARHFLTIGAERVLAAQEVLRLQMEADQAHDALRGDVLAALVSAREIDHDEVAAVRKQLADHAKELLGPLDKLNEMAIDADTRAALQKARPQIDAYVAQATTLVDLAYKDRIGAQQKLDDFHKIYKQVESEMSAISDLIGERARASQAESREVAEQTGQVVAAGVVLAAILLLFIAWTISRSIVRRIDRAVQVARTVASGDLSSRIHVQGDDEAADLLRALAGMNGNLVQLVNTVRQSSENIATGTGQIATGNQDLSQRTEEQASNLQQTAASMEQLSATVRTNADTTREASAMAAQASTAARLSGNAVGELVATMSEITAASRRITDIIGVIDGIAFQTNILALNAAVEAARAGEQGRGFAVVAAEVRNLAQRSASAAKEIKGLIEASAGKVADGERQAANAGDRMADVVRQVQQMTSLIGEISSATQEQTKGIAEVSQAVTQIDHVTQSNASLVEEAAAAADSLNRQAMRLVEAVAQFRMDERGAVAA</sequence>
<dbReference type="PROSITE" id="PS50111">
    <property type="entry name" value="CHEMOTAXIS_TRANSDUC_2"/>
    <property type="match status" value="1"/>
</dbReference>
<dbReference type="GO" id="GO:0007165">
    <property type="term" value="P:signal transduction"/>
    <property type="evidence" value="ECO:0007669"/>
    <property type="project" value="UniProtKB-KW"/>
</dbReference>
<dbReference type="SMART" id="SM00283">
    <property type="entry name" value="MA"/>
    <property type="match status" value="1"/>
</dbReference>
<evidence type="ECO:0000313" key="8">
    <source>
        <dbReference type="EMBL" id="NML45643.1"/>
    </source>
</evidence>
<feature type="domain" description="HAMP" evidence="7">
    <location>
        <begin position="211"/>
        <end position="263"/>
    </location>
</feature>
<protein>
    <submittedName>
        <fullName evidence="8">HAMP domain-containing protein</fullName>
    </submittedName>
</protein>
<dbReference type="Pfam" id="PF00672">
    <property type="entry name" value="HAMP"/>
    <property type="match status" value="1"/>
</dbReference>
<dbReference type="CDD" id="cd06225">
    <property type="entry name" value="HAMP"/>
    <property type="match status" value="1"/>
</dbReference>
<dbReference type="GO" id="GO:0006935">
    <property type="term" value="P:chemotaxis"/>
    <property type="evidence" value="ECO:0007669"/>
    <property type="project" value="InterPro"/>
</dbReference>
<dbReference type="PANTHER" id="PTHR43531">
    <property type="entry name" value="PROTEIN ICFG"/>
    <property type="match status" value="1"/>
</dbReference>
<dbReference type="FunFam" id="1.10.287.950:FF:000001">
    <property type="entry name" value="Methyl-accepting chemotaxis sensory transducer"/>
    <property type="match status" value="1"/>
</dbReference>
<evidence type="ECO:0000259" key="7">
    <source>
        <dbReference type="PROSITE" id="PS50885"/>
    </source>
</evidence>